<protein>
    <recommendedName>
        <fullName evidence="4">Pentatricopeptide repeat-containing protein</fullName>
    </recommendedName>
</protein>
<dbReference type="STRING" id="906689.A0A2I0W5T6"/>
<sequence>MVHYVILQLVKSFFLIRDASLPAFREDEFSYAKGFLVDESPILLLILSVWWKNGDFTNLRSGMFDNEVDDSFVDWAANNGELGRQYEAVETNQLNLSQKLLYVMRNDGFEPIILTWNGLIACCTENGHNEFVLEMLLELQIVDISDSSEGDVLIFPDRIGYRYGYVSPDAIPMLLEQQIGKGEIIDHLWSARKGRSYLRQRRALALAPDQNAVTFNPAWRESRPHSKRLSLPLPIKMSHRSNGRGTASEEEEARKGKLSSQRASSGSCFRSKRCNVRSVGRESRCWRAVE</sequence>
<dbReference type="EMBL" id="KZ502897">
    <property type="protein sequence ID" value="PKU71024.1"/>
    <property type="molecule type" value="Genomic_DNA"/>
</dbReference>
<dbReference type="AlphaFoldDB" id="A0A2I0W5T6"/>
<organism evidence="2 3">
    <name type="scientific">Dendrobium catenatum</name>
    <dbReference type="NCBI Taxonomy" id="906689"/>
    <lineage>
        <taxon>Eukaryota</taxon>
        <taxon>Viridiplantae</taxon>
        <taxon>Streptophyta</taxon>
        <taxon>Embryophyta</taxon>
        <taxon>Tracheophyta</taxon>
        <taxon>Spermatophyta</taxon>
        <taxon>Magnoliopsida</taxon>
        <taxon>Liliopsida</taxon>
        <taxon>Asparagales</taxon>
        <taxon>Orchidaceae</taxon>
        <taxon>Epidendroideae</taxon>
        <taxon>Malaxideae</taxon>
        <taxon>Dendrobiinae</taxon>
        <taxon>Dendrobium</taxon>
    </lineage>
</organism>
<reference evidence="2 3" key="1">
    <citation type="journal article" date="2016" name="Sci. Rep.">
        <title>The Dendrobium catenatum Lindl. genome sequence provides insights into polysaccharide synthase, floral development and adaptive evolution.</title>
        <authorList>
            <person name="Zhang G.Q."/>
            <person name="Xu Q."/>
            <person name="Bian C."/>
            <person name="Tsai W.C."/>
            <person name="Yeh C.M."/>
            <person name="Liu K.W."/>
            <person name="Yoshida K."/>
            <person name="Zhang L.S."/>
            <person name="Chang S.B."/>
            <person name="Chen F."/>
            <person name="Shi Y."/>
            <person name="Su Y.Y."/>
            <person name="Zhang Y.Q."/>
            <person name="Chen L.J."/>
            <person name="Yin Y."/>
            <person name="Lin M."/>
            <person name="Huang H."/>
            <person name="Deng H."/>
            <person name="Wang Z.W."/>
            <person name="Zhu S.L."/>
            <person name="Zhao X."/>
            <person name="Deng C."/>
            <person name="Niu S.C."/>
            <person name="Huang J."/>
            <person name="Wang M."/>
            <person name="Liu G.H."/>
            <person name="Yang H.J."/>
            <person name="Xiao X.J."/>
            <person name="Hsiao Y.Y."/>
            <person name="Wu W.L."/>
            <person name="Chen Y.Y."/>
            <person name="Mitsuda N."/>
            <person name="Ohme-Takagi M."/>
            <person name="Luo Y.B."/>
            <person name="Van de Peer Y."/>
            <person name="Liu Z.J."/>
        </authorList>
    </citation>
    <scope>NUCLEOTIDE SEQUENCE [LARGE SCALE GENOMIC DNA]</scope>
    <source>
        <tissue evidence="2">The whole plant</tissue>
    </source>
</reference>
<evidence type="ECO:0000256" key="1">
    <source>
        <dbReference type="SAM" id="MobiDB-lite"/>
    </source>
</evidence>
<gene>
    <name evidence="2" type="ORF">MA16_Dca018642</name>
</gene>
<evidence type="ECO:0000313" key="3">
    <source>
        <dbReference type="Proteomes" id="UP000233837"/>
    </source>
</evidence>
<reference evidence="2 3" key="2">
    <citation type="journal article" date="2017" name="Nature">
        <title>The Apostasia genome and the evolution of orchids.</title>
        <authorList>
            <person name="Zhang G.Q."/>
            <person name="Liu K.W."/>
            <person name="Li Z."/>
            <person name="Lohaus R."/>
            <person name="Hsiao Y.Y."/>
            <person name="Niu S.C."/>
            <person name="Wang J.Y."/>
            <person name="Lin Y.C."/>
            <person name="Xu Q."/>
            <person name="Chen L.J."/>
            <person name="Yoshida K."/>
            <person name="Fujiwara S."/>
            <person name="Wang Z.W."/>
            <person name="Zhang Y.Q."/>
            <person name="Mitsuda N."/>
            <person name="Wang M."/>
            <person name="Liu G.H."/>
            <person name="Pecoraro L."/>
            <person name="Huang H.X."/>
            <person name="Xiao X.J."/>
            <person name="Lin M."/>
            <person name="Wu X.Y."/>
            <person name="Wu W.L."/>
            <person name="Chen Y.Y."/>
            <person name="Chang S.B."/>
            <person name="Sakamoto S."/>
            <person name="Ohme-Takagi M."/>
            <person name="Yagi M."/>
            <person name="Zeng S.J."/>
            <person name="Shen C.Y."/>
            <person name="Yeh C.M."/>
            <person name="Luo Y.B."/>
            <person name="Tsai W.C."/>
            <person name="Van de Peer Y."/>
            <person name="Liu Z.J."/>
        </authorList>
    </citation>
    <scope>NUCLEOTIDE SEQUENCE [LARGE SCALE GENOMIC DNA]</scope>
    <source>
        <tissue evidence="2">The whole plant</tissue>
    </source>
</reference>
<keyword evidence="3" id="KW-1185">Reference proteome</keyword>
<proteinExistence type="predicted"/>
<evidence type="ECO:0008006" key="4">
    <source>
        <dbReference type="Google" id="ProtNLM"/>
    </source>
</evidence>
<accession>A0A2I0W5T6</accession>
<feature type="compositionally biased region" description="Polar residues" evidence="1">
    <location>
        <begin position="258"/>
        <end position="268"/>
    </location>
</feature>
<feature type="region of interest" description="Disordered" evidence="1">
    <location>
        <begin position="230"/>
        <end position="270"/>
    </location>
</feature>
<dbReference type="Proteomes" id="UP000233837">
    <property type="component" value="Unassembled WGS sequence"/>
</dbReference>
<name>A0A2I0W5T6_9ASPA</name>
<evidence type="ECO:0000313" key="2">
    <source>
        <dbReference type="EMBL" id="PKU71024.1"/>
    </source>
</evidence>